<evidence type="ECO:0000256" key="2">
    <source>
        <dbReference type="ARBA" id="ARBA00022723"/>
    </source>
</evidence>
<dbReference type="PANTHER" id="PTHR46081:SF8">
    <property type="entry name" value="PEPTIDE METHIONINE SULFOXIDE REDUCTASE 2"/>
    <property type="match status" value="1"/>
</dbReference>
<accession>S7ZTF1</accession>
<dbReference type="EMBL" id="KB644415">
    <property type="protein sequence ID" value="EPS33985.1"/>
    <property type="molecule type" value="Genomic_DNA"/>
</dbReference>
<evidence type="ECO:0000313" key="7">
    <source>
        <dbReference type="EMBL" id="EPS33985.1"/>
    </source>
</evidence>
<dbReference type="Gene3D" id="2.170.150.20">
    <property type="entry name" value="Peptide methionine sulfoxide reductase"/>
    <property type="match status" value="1"/>
</dbReference>
<protein>
    <recommendedName>
        <fullName evidence="5">Peptide-methionine (R)-S-oxide reductase</fullName>
        <ecNumber evidence="5">1.8.4.12</ecNumber>
    </recommendedName>
</protein>
<keyword evidence="8" id="KW-1185">Reference proteome</keyword>
<dbReference type="SUPFAM" id="SSF51316">
    <property type="entry name" value="Mss4-like"/>
    <property type="match status" value="1"/>
</dbReference>
<gene>
    <name evidence="7" type="ORF">PDE_08947</name>
</gene>
<dbReference type="HOGENOM" id="CLU_031040_8_1_1"/>
<dbReference type="NCBIfam" id="TIGR00357">
    <property type="entry name" value="peptide-methionine (R)-S-oxide reductase MsrB"/>
    <property type="match status" value="1"/>
</dbReference>
<name>S7ZTF1_PENO1</name>
<dbReference type="GO" id="GO:0046872">
    <property type="term" value="F:metal ion binding"/>
    <property type="evidence" value="ECO:0007669"/>
    <property type="project" value="UniProtKB-KW"/>
</dbReference>
<evidence type="ECO:0000259" key="6">
    <source>
        <dbReference type="PROSITE" id="PS51790"/>
    </source>
</evidence>
<evidence type="ECO:0000256" key="5">
    <source>
        <dbReference type="RuleBase" id="RU365044"/>
    </source>
</evidence>
<evidence type="ECO:0000256" key="3">
    <source>
        <dbReference type="ARBA" id="ARBA00022833"/>
    </source>
</evidence>
<dbReference type="STRING" id="933388.S7ZTF1"/>
<proteinExistence type="inferred from homology"/>
<comment type="similarity">
    <text evidence="1 5">Belongs to the MsrB Met sulfoxide reductase family.</text>
</comment>
<comment type="catalytic activity">
    <reaction evidence="5">
        <text>L-methionyl-[protein] + [thioredoxin]-disulfide + H2O = L-methionyl-(R)-S-oxide-[protein] + [thioredoxin]-dithiol</text>
        <dbReference type="Rhea" id="RHEA:24164"/>
        <dbReference type="Rhea" id="RHEA-COMP:10698"/>
        <dbReference type="Rhea" id="RHEA-COMP:10700"/>
        <dbReference type="Rhea" id="RHEA-COMP:12313"/>
        <dbReference type="Rhea" id="RHEA-COMP:12314"/>
        <dbReference type="ChEBI" id="CHEBI:15377"/>
        <dbReference type="ChEBI" id="CHEBI:16044"/>
        <dbReference type="ChEBI" id="CHEBI:29950"/>
        <dbReference type="ChEBI" id="CHEBI:45764"/>
        <dbReference type="ChEBI" id="CHEBI:50058"/>
        <dbReference type="EC" id="1.8.4.12"/>
    </reaction>
</comment>
<evidence type="ECO:0000256" key="4">
    <source>
        <dbReference type="ARBA" id="ARBA00023002"/>
    </source>
</evidence>
<dbReference type="InterPro" id="IPR002579">
    <property type="entry name" value="Met_Sox_Rdtase_MsrB_dom"/>
</dbReference>
<dbReference type="PhylomeDB" id="S7ZTF1"/>
<dbReference type="eggNOG" id="KOG0856">
    <property type="taxonomic scope" value="Eukaryota"/>
</dbReference>
<dbReference type="Pfam" id="PF01641">
    <property type="entry name" value="SelR"/>
    <property type="match status" value="1"/>
</dbReference>
<dbReference type="InterPro" id="IPR011057">
    <property type="entry name" value="Mss4-like_sf"/>
</dbReference>
<dbReference type="InterPro" id="IPR028427">
    <property type="entry name" value="Met_Sox_Rdtase_MsrB"/>
</dbReference>
<keyword evidence="3 5" id="KW-0862">Zinc</keyword>
<comment type="cofactor">
    <cofactor evidence="5">
        <name>Zn(2+)</name>
        <dbReference type="ChEBI" id="CHEBI:29105"/>
    </cofactor>
    <text evidence="5">Binds 1 zinc ion per subunit.</text>
</comment>
<keyword evidence="2 5" id="KW-0479">Metal-binding</keyword>
<dbReference type="OrthoDB" id="44061at2759"/>
<dbReference type="GO" id="GO:0033743">
    <property type="term" value="F:peptide-methionine (R)-S-oxide reductase activity"/>
    <property type="evidence" value="ECO:0007669"/>
    <property type="project" value="UniProtKB-EC"/>
</dbReference>
<dbReference type="Proteomes" id="UP000019376">
    <property type="component" value="Unassembled WGS sequence"/>
</dbReference>
<organism evidence="7 8">
    <name type="scientific">Penicillium oxalicum (strain 114-2 / CGMCC 5302)</name>
    <name type="common">Penicillium decumbens</name>
    <dbReference type="NCBI Taxonomy" id="933388"/>
    <lineage>
        <taxon>Eukaryota</taxon>
        <taxon>Fungi</taxon>
        <taxon>Dikarya</taxon>
        <taxon>Ascomycota</taxon>
        <taxon>Pezizomycotina</taxon>
        <taxon>Eurotiomycetes</taxon>
        <taxon>Eurotiomycetidae</taxon>
        <taxon>Eurotiales</taxon>
        <taxon>Aspergillaceae</taxon>
        <taxon>Penicillium</taxon>
    </lineage>
</organism>
<dbReference type="GO" id="GO:0030091">
    <property type="term" value="P:protein repair"/>
    <property type="evidence" value="ECO:0007669"/>
    <property type="project" value="InterPro"/>
</dbReference>
<dbReference type="EC" id="1.8.4.12" evidence="5"/>
<dbReference type="AlphaFoldDB" id="S7ZTF1"/>
<evidence type="ECO:0000256" key="1">
    <source>
        <dbReference type="ARBA" id="ARBA00007174"/>
    </source>
</evidence>
<evidence type="ECO:0000313" key="8">
    <source>
        <dbReference type="Proteomes" id="UP000019376"/>
    </source>
</evidence>
<sequence>MRSQIIRVTAPLRQRALAQPILPFRLHSTSSRAGSRVTSPAAKALRAAPTIPFLGALFSSKAAAEEMSYPDQRSEDQWRAVLSPEQFRVLREKGTERPGTGEYDSHYPSKGVYTCAGCDAPLYTADHKFKSGCGWPAYFDSIPGAVTRHTDSTFGMKRTEIVCSNCGGHLGHVFAGEGFPTPTDERHCVNSVSLRFTEDADAASKESAAKSKA</sequence>
<dbReference type="PROSITE" id="PS51790">
    <property type="entry name" value="MSRB"/>
    <property type="match status" value="1"/>
</dbReference>
<dbReference type="PANTHER" id="PTHR46081">
    <property type="entry name" value="PEPTIDE METHIONINE SULFOXIDE REDUCTASE 2"/>
    <property type="match status" value="1"/>
</dbReference>
<keyword evidence="4 5" id="KW-0560">Oxidoreductase</keyword>
<feature type="domain" description="MsrB" evidence="6">
    <location>
        <begin position="75"/>
        <end position="199"/>
    </location>
</feature>
<reference evidence="7 8" key="1">
    <citation type="journal article" date="2013" name="PLoS ONE">
        <title>Genomic and secretomic analyses reveal unique features of the lignocellulolytic enzyme system of Penicillium decumbens.</title>
        <authorList>
            <person name="Liu G."/>
            <person name="Zhang L."/>
            <person name="Wei X."/>
            <person name="Zou G."/>
            <person name="Qin Y."/>
            <person name="Ma L."/>
            <person name="Li J."/>
            <person name="Zheng H."/>
            <person name="Wang S."/>
            <person name="Wang C."/>
            <person name="Xun L."/>
            <person name="Zhao G.-P."/>
            <person name="Zhou Z."/>
            <person name="Qu Y."/>
        </authorList>
    </citation>
    <scope>NUCLEOTIDE SEQUENCE [LARGE SCALE GENOMIC DNA]</scope>
    <source>
        <strain evidence="8">114-2 / CGMCC 5302</strain>
    </source>
</reference>
<dbReference type="GO" id="GO:0006979">
    <property type="term" value="P:response to oxidative stress"/>
    <property type="evidence" value="ECO:0007669"/>
    <property type="project" value="InterPro"/>
</dbReference>